<feature type="transmembrane region" description="Helical" evidence="7">
    <location>
        <begin position="12"/>
        <end position="33"/>
    </location>
</feature>
<evidence type="ECO:0000256" key="1">
    <source>
        <dbReference type="ARBA" id="ARBA00004651"/>
    </source>
</evidence>
<feature type="transmembrane region" description="Helical" evidence="7">
    <location>
        <begin position="128"/>
        <end position="147"/>
    </location>
</feature>
<sequence>MEKMTYWLKENALALVVPVIVLLIWELAGKLGWVRATLLPRPSEIALVLAELVLSGELFAHLGISILRVAQGFAIGAVLGVLTGVQIALVKKFRIALSLIFGVLRPIPVIAWIPVLILWLGIDEGSKITVIAIGSFWTVLVSVFQGIRSVDKKYLEVATILEKDQTTLLTKVVLPAALPAIFTGVRVGIDVAWRSVVAAELIAAASGIGYMIMYARELSQIDVVLAGVLSIGLTGVLIDQLLLLLEKRLLKWNVNLHES</sequence>
<evidence type="ECO:0000256" key="6">
    <source>
        <dbReference type="ARBA" id="ARBA00023136"/>
    </source>
</evidence>
<accession>A0A1G9U0W7</accession>
<feature type="transmembrane region" description="Helical" evidence="7">
    <location>
        <begin position="191"/>
        <end position="212"/>
    </location>
</feature>
<dbReference type="SUPFAM" id="SSF161098">
    <property type="entry name" value="MetI-like"/>
    <property type="match status" value="1"/>
</dbReference>
<dbReference type="CDD" id="cd06261">
    <property type="entry name" value="TM_PBP2"/>
    <property type="match status" value="1"/>
</dbReference>
<evidence type="ECO:0000256" key="3">
    <source>
        <dbReference type="ARBA" id="ARBA00022475"/>
    </source>
</evidence>
<comment type="subcellular location">
    <subcellularLocation>
        <location evidence="1 7">Cell membrane</location>
        <topology evidence="1 7">Multi-pass membrane protein</topology>
    </subcellularLocation>
</comment>
<evidence type="ECO:0000256" key="5">
    <source>
        <dbReference type="ARBA" id="ARBA00022989"/>
    </source>
</evidence>
<name>A0A1G9U0W7_9FIRM</name>
<gene>
    <name evidence="9" type="ORF">SAMN04488502_105152</name>
</gene>
<keyword evidence="3" id="KW-1003">Cell membrane</keyword>
<dbReference type="AlphaFoldDB" id="A0A1G9U0W7"/>
<evidence type="ECO:0000256" key="7">
    <source>
        <dbReference type="RuleBase" id="RU363032"/>
    </source>
</evidence>
<organism evidence="9 10">
    <name type="scientific">Dendrosporobacter quercicolus</name>
    <dbReference type="NCBI Taxonomy" id="146817"/>
    <lineage>
        <taxon>Bacteria</taxon>
        <taxon>Bacillati</taxon>
        <taxon>Bacillota</taxon>
        <taxon>Negativicutes</taxon>
        <taxon>Selenomonadales</taxon>
        <taxon>Sporomusaceae</taxon>
        <taxon>Dendrosporobacter</taxon>
    </lineage>
</organism>
<dbReference type="InterPro" id="IPR035906">
    <property type="entry name" value="MetI-like_sf"/>
</dbReference>
<evidence type="ECO:0000256" key="4">
    <source>
        <dbReference type="ARBA" id="ARBA00022692"/>
    </source>
</evidence>
<feature type="transmembrane region" description="Helical" evidence="7">
    <location>
        <begin position="70"/>
        <end position="90"/>
    </location>
</feature>
<dbReference type="GO" id="GO:0042918">
    <property type="term" value="P:alkanesulfonate transmembrane transport"/>
    <property type="evidence" value="ECO:0007669"/>
    <property type="project" value="UniProtKB-ARBA"/>
</dbReference>
<dbReference type="RefSeq" id="WP_092073062.1">
    <property type="nucleotide sequence ID" value="NZ_FNHB01000005.1"/>
</dbReference>
<comment type="similarity">
    <text evidence="7">Belongs to the binding-protein-dependent transport system permease family.</text>
</comment>
<keyword evidence="6 7" id="KW-0472">Membrane</keyword>
<reference evidence="9 10" key="1">
    <citation type="submission" date="2016-10" db="EMBL/GenBank/DDBJ databases">
        <authorList>
            <person name="de Groot N.N."/>
        </authorList>
    </citation>
    <scope>NUCLEOTIDE SEQUENCE [LARGE SCALE GENOMIC DNA]</scope>
    <source>
        <strain evidence="9 10">DSM 1736</strain>
    </source>
</reference>
<protein>
    <submittedName>
        <fullName evidence="9">Sulfonate transport system permease protein</fullName>
    </submittedName>
</protein>
<dbReference type="PROSITE" id="PS50928">
    <property type="entry name" value="ABC_TM1"/>
    <property type="match status" value="1"/>
</dbReference>
<feature type="transmembrane region" description="Helical" evidence="7">
    <location>
        <begin position="168"/>
        <end position="185"/>
    </location>
</feature>
<feature type="transmembrane region" description="Helical" evidence="7">
    <location>
        <begin position="45"/>
        <end position="64"/>
    </location>
</feature>
<keyword evidence="2 7" id="KW-0813">Transport</keyword>
<keyword evidence="4 7" id="KW-0812">Transmembrane</keyword>
<feature type="transmembrane region" description="Helical" evidence="7">
    <location>
        <begin position="97"/>
        <end position="122"/>
    </location>
</feature>
<keyword evidence="10" id="KW-1185">Reference proteome</keyword>
<dbReference type="STRING" id="146817.SAMN04488502_105152"/>
<dbReference type="Pfam" id="PF00528">
    <property type="entry name" value="BPD_transp_1"/>
    <property type="match status" value="1"/>
</dbReference>
<proteinExistence type="inferred from homology"/>
<dbReference type="EMBL" id="FNHB01000005">
    <property type="protein sequence ID" value="SDM53528.1"/>
    <property type="molecule type" value="Genomic_DNA"/>
</dbReference>
<evidence type="ECO:0000313" key="9">
    <source>
        <dbReference type="EMBL" id="SDM53528.1"/>
    </source>
</evidence>
<dbReference type="PANTHER" id="PTHR30151">
    <property type="entry name" value="ALKANE SULFONATE ABC TRANSPORTER-RELATED, MEMBRANE SUBUNIT"/>
    <property type="match status" value="1"/>
</dbReference>
<keyword evidence="5 7" id="KW-1133">Transmembrane helix</keyword>
<dbReference type="Gene3D" id="1.10.3720.10">
    <property type="entry name" value="MetI-like"/>
    <property type="match status" value="1"/>
</dbReference>
<feature type="domain" description="ABC transmembrane type-1" evidence="8">
    <location>
        <begin position="62"/>
        <end position="242"/>
    </location>
</feature>
<dbReference type="FunFam" id="1.10.3720.10:FF:000003">
    <property type="entry name" value="Aliphatic sulfonate ABC transporter permease"/>
    <property type="match status" value="1"/>
</dbReference>
<dbReference type="InterPro" id="IPR000515">
    <property type="entry name" value="MetI-like"/>
</dbReference>
<evidence type="ECO:0000259" key="8">
    <source>
        <dbReference type="PROSITE" id="PS50928"/>
    </source>
</evidence>
<evidence type="ECO:0000313" key="10">
    <source>
        <dbReference type="Proteomes" id="UP000214880"/>
    </source>
</evidence>
<evidence type="ECO:0000256" key="2">
    <source>
        <dbReference type="ARBA" id="ARBA00022448"/>
    </source>
</evidence>
<dbReference type="GO" id="GO:0005886">
    <property type="term" value="C:plasma membrane"/>
    <property type="evidence" value="ECO:0007669"/>
    <property type="project" value="UniProtKB-SubCell"/>
</dbReference>
<dbReference type="OrthoDB" id="9796361at2"/>
<dbReference type="Proteomes" id="UP000214880">
    <property type="component" value="Unassembled WGS sequence"/>
</dbReference>
<dbReference type="PANTHER" id="PTHR30151:SF38">
    <property type="entry name" value="ALIPHATIC SULFONATES TRANSPORT PERMEASE PROTEIN SSUC-RELATED"/>
    <property type="match status" value="1"/>
</dbReference>
<feature type="transmembrane region" description="Helical" evidence="7">
    <location>
        <begin position="224"/>
        <end position="245"/>
    </location>
</feature>